<dbReference type="InParanoid" id="G0NYB6"/>
<sequence>MTHLKETFSIWIRSHANQMEEMIAKVGLPTPSKTAYQFMYDFLQCFETFKTDEKFIKEFMQTLLDTTMARKDYLEKKILSIKIVNYGMDVAFNESIQKAQDSELDDDS</sequence>
<evidence type="ECO:0000313" key="2">
    <source>
        <dbReference type="Proteomes" id="UP000008068"/>
    </source>
</evidence>
<dbReference type="Proteomes" id="UP000008068">
    <property type="component" value="Unassembled WGS sequence"/>
</dbReference>
<proteinExistence type="predicted"/>
<dbReference type="HOGENOM" id="CLU_2199283_0_0_1"/>
<reference evidence="2" key="1">
    <citation type="submission" date="2011-07" db="EMBL/GenBank/DDBJ databases">
        <authorList>
            <consortium name="Caenorhabditis brenneri Sequencing and Analysis Consortium"/>
            <person name="Wilson R.K."/>
        </authorList>
    </citation>
    <scope>NUCLEOTIDE SEQUENCE [LARGE SCALE GENOMIC DNA]</scope>
    <source>
        <strain evidence="2">PB2801</strain>
    </source>
</reference>
<organism evidence="2">
    <name type="scientific">Caenorhabditis brenneri</name>
    <name type="common">Nematode worm</name>
    <dbReference type="NCBI Taxonomy" id="135651"/>
    <lineage>
        <taxon>Eukaryota</taxon>
        <taxon>Metazoa</taxon>
        <taxon>Ecdysozoa</taxon>
        <taxon>Nematoda</taxon>
        <taxon>Chromadorea</taxon>
        <taxon>Rhabditida</taxon>
        <taxon>Rhabditina</taxon>
        <taxon>Rhabditomorpha</taxon>
        <taxon>Rhabditoidea</taxon>
        <taxon>Rhabditidae</taxon>
        <taxon>Peloderinae</taxon>
        <taxon>Caenorhabditis</taxon>
    </lineage>
</organism>
<accession>G0NYB6</accession>
<evidence type="ECO:0000313" key="1">
    <source>
        <dbReference type="EMBL" id="EGT39991.1"/>
    </source>
</evidence>
<dbReference type="AlphaFoldDB" id="G0NYB6"/>
<gene>
    <name evidence="1" type="ORF">CAEBREN_24501</name>
</gene>
<dbReference type="EMBL" id="GL379979">
    <property type="protein sequence ID" value="EGT39991.1"/>
    <property type="molecule type" value="Genomic_DNA"/>
</dbReference>
<name>G0NYB6_CAEBE</name>
<keyword evidence="2" id="KW-1185">Reference proteome</keyword>
<protein>
    <submittedName>
        <fullName evidence="1">Uncharacterized protein</fullName>
    </submittedName>
</protein>